<dbReference type="Proteomes" id="UP000656042">
    <property type="component" value="Unassembled WGS sequence"/>
</dbReference>
<dbReference type="GO" id="GO:0032259">
    <property type="term" value="P:methylation"/>
    <property type="evidence" value="ECO:0007669"/>
    <property type="project" value="UniProtKB-KW"/>
</dbReference>
<dbReference type="PANTHER" id="PTHR10509">
    <property type="entry name" value="O-METHYLTRANSFERASE-RELATED"/>
    <property type="match status" value="1"/>
</dbReference>
<proteinExistence type="predicted"/>
<evidence type="ECO:0000256" key="2">
    <source>
        <dbReference type="ARBA" id="ARBA00022679"/>
    </source>
</evidence>
<keyword evidence="3" id="KW-0949">S-adenosyl-L-methionine</keyword>
<sequence>MASHLQFSGPLLEYVESVSLREDDVLRELREETTGLPGGTTFPVSPLQGQFLCVLAASTGAVSVVEVGTYTGYSTLCLARAVGSGGRVVTCDISAKWPEIGRPYWAKAGVDDRIEVRVGPAAAVLDDVIGDPAYGPDGIDLVFIDADKARYRDYYERSLILLRPGGLVVIDNTVLFGRAADPGATDRDAVAVRELNRALQADERIDLTMLPMADGITLARKRPV</sequence>
<keyword evidence="1" id="KW-0489">Methyltransferase</keyword>
<dbReference type="InterPro" id="IPR029063">
    <property type="entry name" value="SAM-dependent_MTases_sf"/>
</dbReference>
<organism evidence="4 5">
    <name type="scientific">Mangrovihabitans endophyticus</name>
    <dbReference type="NCBI Taxonomy" id="1751298"/>
    <lineage>
        <taxon>Bacteria</taxon>
        <taxon>Bacillati</taxon>
        <taxon>Actinomycetota</taxon>
        <taxon>Actinomycetes</taxon>
        <taxon>Micromonosporales</taxon>
        <taxon>Micromonosporaceae</taxon>
        <taxon>Mangrovihabitans</taxon>
    </lineage>
</organism>
<dbReference type="CDD" id="cd02440">
    <property type="entry name" value="AdoMet_MTases"/>
    <property type="match status" value="1"/>
</dbReference>
<comment type="caution">
    <text evidence="4">The sequence shown here is derived from an EMBL/GenBank/DDBJ whole genome shotgun (WGS) entry which is preliminary data.</text>
</comment>
<keyword evidence="5" id="KW-1185">Reference proteome</keyword>
<accession>A0A8J3FN68</accession>
<reference evidence="4" key="2">
    <citation type="submission" date="2020-09" db="EMBL/GenBank/DDBJ databases">
        <authorList>
            <person name="Sun Q."/>
            <person name="Zhou Y."/>
        </authorList>
    </citation>
    <scope>NUCLEOTIDE SEQUENCE</scope>
    <source>
        <strain evidence="4">CGMCC 4.7299</strain>
    </source>
</reference>
<protein>
    <submittedName>
        <fullName evidence="4">O-methyltransferase</fullName>
    </submittedName>
</protein>
<reference evidence="4" key="1">
    <citation type="journal article" date="2014" name="Int. J. Syst. Evol. Microbiol.">
        <title>Complete genome sequence of Corynebacterium casei LMG S-19264T (=DSM 44701T), isolated from a smear-ripened cheese.</title>
        <authorList>
            <consortium name="US DOE Joint Genome Institute (JGI-PGF)"/>
            <person name="Walter F."/>
            <person name="Albersmeier A."/>
            <person name="Kalinowski J."/>
            <person name="Ruckert C."/>
        </authorList>
    </citation>
    <scope>NUCLEOTIDE SEQUENCE</scope>
    <source>
        <strain evidence="4">CGMCC 4.7299</strain>
    </source>
</reference>
<dbReference type="SUPFAM" id="SSF53335">
    <property type="entry name" value="S-adenosyl-L-methionine-dependent methyltransferases"/>
    <property type="match status" value="1"/>
</dbReference>
<name>A0A8J3FN68_9ACTN</name>
<dbReference type="GO" id="GO:0008757">
    <property type="term" value="F:S-adenosylmethionine-dependent methyltransferase activity"/>
    <property type="evidence" value="ECO:0007669"/>
    <property type="project" value="TreeGrafter"/>
</dbReference>
<dbReference type="AlphaFoldDB" id="A0A8J3FN68"/>
<evidence type="ECO:0000313" key="5">
    <source>
        <dbReference type="Proteomes" id="UP000656042"/>
    </source>
</evidence>
<evidence type="ECO:0000313" key="4">
    <source>
        <dbReference type="EMBL" id="GGK78992.1"/>
    </source>
</evidence>
<dbReference type="Gene3D" id="3.40.50.150">
    <property type="entry name" value="Vaccinia Virus protein VP39"/>
    <property type="match status" value="1"/>
</dbReference>
<dbReference type="PANTHER" id="PTHR10509:SF14">
    <property type="entry name" value="CAFFEOYL-COA O-METHYLTRANSFERASE 3-RELATED"/>
    <property type="match status" value="1"/>
</dbReference>
<evidence type="ECO:0000256" key="1">
    <source>
        <dbReference type="ARBA" id="ARBA00022603"/>
    </source>
</evidence>
<dbReference type="InterPro" id="IPR050362">
    <property type="entry name" value="Cation-dep_OMT"/>
</dbReference>
<dbReference type="PROSITE" id="PS51682">
    <property type="entry name" value="SAM_OMT_I"/>
    <property type="match status" value="1"/>
</dbReference>
<dbReference type="Pfam" id="PF01596">
    <property type="entry name" value="Methyltransf_3"/>
    <property type="match status" value="1"/>
</dbReference>
<dbReference type="RefSeq" id="WP_189078010.1">
    <property type="nucleotide sequence ID" value="NZ_BMMX01000002.1"/>
</dbReference>
<dbReference type="EMBL" id="BMMX01000002">
    <property type="protein sequence ID" value="GGK78992.1"/>
    <property type="molecule type" value="Genomic_DNA"/>
</dbReference>
<dbReference type="GO" id="GO:0008171">
    <property type="term" value="F:O-methyltransferase activity"/>
    <property type="evidence" value="ECO:0007669"/>
    <property type="project" value="InterPro"/>
</dbReference>
<dbReference type="InterPro" id="IPR002935">
    <property type="entry name" value="SAM_O-MeTrfase"/>
</dbReference>
<gene>
    <name evidence="4" type="ORF">GCM10012284_11200</name>
</gene>
<keyword evidence="2" id="KW-0808">Transferase</keyword>
<evidence type="ECO:0000256" key="3">
    <source>
        <dbReference type="ARBA" id="ARBA00022691"/>
    </source>
</evidence>